<dbReference type="InterPro" id="IPR011342">
    <property type="entry name" value="Shikimate_DH"/>
</dbReference>
<dbReference type="SUPFAM" id="SSF51735">
    <property type="entry name" value="NAD(P)-binding Rossmann-fold domains"/>
    <property type="match status" value="1"/>
</dbReference>
<dbReference type="OrthoDB" id="9792692at2"/>
<evidence type="ECO:0000313" key="13">
    <source>
        <dbReference type="Proteomes" id="UP000528432"/>
    </source>
</evidence>
<proteinExistence type="predicted"/>
<dbReference type="GO" id="GO:0004764">
    <property type="term" value="F:shikimate 3-dehydrogenase (NADP+) activity"/>
    <property type="evidence" value="ECO:0007669"/>
    <property type="project" value="UniProtKB-EC"/>
</dbReference>
<reference evidence="8 13" key="3">
    <citation type="submission" date="2020-05" db="EMBL/GenBank/DDBJ databases">
        <title>Draft genome sequence of Clostridium cochlearium strain AGROS13 isolated from a sheep dairy farm in New Zealand.</title>
        <authorList>
            <person name="Gupta T.B."/>
            <person name="Jauregui R."/>
            <person name="Risson A.N."/>
            <person name="Brightwell G."/>
            <person name="Maclean P."/>
        </authorList>
    </citation>
    <scope>NUCLEOTIDE SEQUENCE [LARGE SCALE GENOMIC DNA]</scope>
    <source>
        <strain evidence="8 13">AGROS13</strain>
    </source>
</reference>
<dbReference type="NCBIfam" id="TIGR00507">
    <property type="entry name" value="aroE"/>
    <property type="match status" value="1"/>
</dbReference>
<dbReference type="CDD" id="cd01065">
    <property type="entry name" value="NAD_bind_Shikimate_DH"/>
    <property type="match status" value="1"/>
</dbReference>
<dbReference type="Proteomes" id="UP000198811">
    <property type="component" value="Unassembled WGS sequence"/>
</dbReference>
<evidence type="ECO:0000313" key="8">
    <source>
        <dbReference type="EMBL" id="NOH16530.1"/>
    </source>
</evidence>
<dbReference type="RefSeq" id="WP_089862901.1">
    <property type="nucleotide sequence ID" value="NZ_FNGL01000001.1"/>
</dbReference>
<keyword evidence="5 10" id="KW-0560">Oxidoreductase</keyword>
<dbReference type="PANTHER" id="PTHR21089:SF1">
    <property type="entry name" value="BIFUNCTIONAL 3-DEHYDROQUINATE DEHYDRATASE_SHIKIMATE DEHYDROGENASE, CHLOROPLASTIC"/>
    <property type="match status" value="1"/>
</dbReference>
<dbReference type="InterPro" id="IPR046346">
    <property type="entry name" value="Aminoacid_DH-like_N_sf"/>
</dbReference>
<evidence type="ECO:0000259" key="7">
    <source>
        <dbReference type="Pfam" id="PF08501"/>
    </source>
</evidence>
<dbReference type="GO" id="GO:0008652">
    <property type="term" value="P:amino acid biosynthetic process"/>
    <property type="evidence" value="ECO:0007669"/>
    <property type="project" value="UniProtKB-KW"/>
</dbReference>
<evidence type="ECO:0000256" key="1">
    <source>
        <dbReference type="ARBA" id="ARBA00004871"/>
    </source>
</evidence>
<evidence type="ECO:0000256" key="3">
    <source>
        <dbReference type="ARBA" id="ARBA00022605"/>
    </source>
</evidence>
<dbReference type="InterPro" id="IPR022893">
    <property type="entry name" value="Shikimate_DH_fam"/>
</dbReference>
<dbReference type="GO" id="GO:0009423">
    <property type="term" value="P:chorismate biosynthetic process"/>
    <property type="evidence" value="ECO:0007669"/>
    <property type="project" value="TreeGrafter"/>
</dbReference>
<sequence>MKYTGLLGNNISYSKSPDIHNKYYYENNIPLRYKIFDIKEEELPYFIKNLYKKNIVGFNVTIPYKTKILEYIEKLEHPADKIGAVNTVVALKNKLIGFNTDYYGFIESLKIRNIELKEKNSLIIGNGGSALCIYYALMDIGCKNIDVLCRNKYKNKEKFRKIRYFHNFHNDIEYEQYDIIINCTPLGGVNYIKSIPIDLEKVKLKKDVLIYDLNYKPQETLFISQGKKMGITCINGEDMLKFQAYKSIDIWKIYMLNGEDKKVGKFK</sequence>
<dbReference type="Pfam" id="PF08501">
    <property type="entry name" value="Shikimate_dh_N"/>
    <property type="match status" value="1"/>
</dbReference>
<dbReference type="GO" id="GO:0009073">
    <property type="term" value="P:aromatic amino acid family biosynthetic process"/>
    <property type="evidence" value="ECO:0007669"/>
    <property type="project" value="UniProtKB-KW"/>
</dbReference>
<name>A0A239ZT75_CLOCO</name>
<dbReference type="Proteomes" id="UP000250223">
    <property type="component" value="Unassembled WGS sequence"/>
</dbReference>
<feature type="domain" description="Shikimate dehydrogenase substrate binding N-terminal" evidence="7">
    <location>
        <begin position="6"/>
        <end position="88"/>
    </location>
</feature>
<dbReference type="STRING" id="1494.SAMN05216497_10120"/>
<dbReference type="EC" id="1.1.1.25" evidence="2"/>
<evidence type="ECO:0000256" key="5">
    <source>
        <dbReference type="ARBA" id="ARBA00023002"/>
    </source>
</evidence>
<reference evidence="10 12" key="2">
    <citation type="submission" date="2018-06" db="EMBL/GenBank/DDBJ databases">
        <authorList>
            <consortium name="Pathogen Informatics"/>
            <person name="Doyle S."/>
        </authorList>
    </citation>
    <scope>NUCLEOTIDE SEQUENCE [LARGE SCALE GENOMIC DNA]</scope>
    <source>
        <strain evidence="10 12">NCTC13028</strain>
    </source>
</reference>
<accession>A0A239ZT75</accession>
<evidence type="ECO:0000256" key="6">
    <source>
        <dbReference type="ARBA" id="ARBA00023141"/>
    </source>
</evidence>
<dbReference type="AlphaFoldDB" id="A0A239ZT75"/>
<dbReference type="GO" id="GO:0019632">
    <property type="term" value="P:shikimate metabolic process"/>
    <property type="evidence" value="ECO:0007669"/>
    <property type="project" value="InterPro"/>
</dbReference>
<dbReference type="SUPFAM" id="SSF53223">
    <property type="entry name" value="Aminoacid dehydrogenase-like, N-terminal domain"/>
    <property type="match status" value="1"/>
</dbReference>
<organism evidence="10 12">
    <name type="scientific">Clostridium cochlearium</name>
    <dbReference type="NCBI Taxonomy" id="1494"/>
    <lineage>
        <taxon>Bacteria</taxon>
        <taxon>Bacillati</taxon>
        <taxon>Bacillota</taxon>
        <taxon>Clostridia</taxon>
        <taxon>Eubacteriales</taxon>
        <taxon>Clostridiaceae</taxon>
        <taxon>Clostridium</taxon>
    </lineage>
</organism>
<dbReference type="GO" id="GO:0050661">
    <property type="term" value="F:NADP binding"/>
    <property type="evidence" value="ECO:0007669"/>
    <property type="project" value="InterPro"/>
</dbReference>
<dbReference type="Gene3D" id="3.40.50.720">
    <property type="entry name" value="NAD(P)-binding Rossmann-like Domain"/>
    <property type="match status" value="1"/>
</dbReference>
<evidence type="ECO:0000313" key="12">
    <source>
        <dbReference type="Proteomes" id="UP000250223"/>
    </source>
</evidence>
<dbReference type="PANTHER" id="PTHR21089">
    <property type="entry name" value="SHIKIMATE DEHYDROGENASE"/>
    <property type="match status" value="1"/>
</dbReference>
<evidence type="ECO:0000313" key="11">
    <source>
        <dbReference type="Proteomes" id="UP000198811"/>
    </source>
</evidence>
<keyword evidence="11" id="KW-1185">Reference proteome</keyword>
<evidence type="ECO:0000256" key="4">
    <source>
        <dbReference type="ARBA" id="ARBA00022857"/>
    </source>
</evidence>
<dbReference type="Gene3D" id="3.40.50.10860">
    <property type="entry name" value="Leucine Dehydrogenase, chain A, domain 1"/>
    <property type="match status" value="1"/>
</dbReference>
<keyword evidence="6" id="KW-0057">Aromatic amino acid biosynthesis</keyword>
<dbReference type="Proteomes" id="UP000528432">
    <property type="component" value="Unassembled WGS sequence"/>
</dbReference>
<dbReference type="GeneID" id="70576821"/>
<evidence type="ECO:0000313" key="10">
    <source>
        <dbReference type="EMBL" id="SQB33939.1"/>
    </source>
</evidence>
<dbReference type="EMBL" id="UAWC01000003">
    <property type="protein sequence ID" value="SQB33939.1"/>
    <property type="molecule type" value="Genomic_DNA"/>
</dbReference>
<protein>
    <recommendedName>
        <fullName evidence="2">shikimate dehydrogenase (NADP(+))</fullName>
        <ecNumber evidence="2">1.1.1.25</ecNumber>
    </recommendedName>
</protein>
<dbReference type="GO" id="GO:0005829">
    <property type="term" value="C:cytosol"/>
    <property type="evidence" value="ECO:0007669"/>
    <property type="project" value="TreeGrafter"/>
</dbReference>
<dbReference type="InterPro" id="IPR013708">
    <property type="entry name" value="Shikimate_DH-bd_N"/>
</dbReference>
<dbReference type="EMBL" id="FNGL01000001">
    <property type="protein sequence ID" value="SDK80408.1"/>
    <property type="molecule type" value="Genomic_DNA"/>
</dbReference>
<dbReference type="InterPro" id="IPR036291">
    <property type="entry name" value="NAD(P)-bd_dom_sf"/>
</dbReference>
<keyword evidence="4" id="KW-0521">NADP</keyword>
<dbReference type="EMBL" id="JABFIF010000018">
    <property type="protein sequence ID" value="NOH16530.1"/>
    <property type="molecule type" value="Genomic_DNA"/>
</dbReference>
<comment type="pathway">
    <text evidence="1">Metabolic intermediate biosynthesis; chorismate biosynthesis; chorismate from D-erythrose 4-phosphate and phosphoenolpyruvate: step 4/7.</text>
</comment>
<evidence type="ECO:0000256" key="2">
    <source>
        <dbReference type="ARBA" id="ARBA00012962"/>
    </source>
</evidence>
<evidence type="ECO:0000313" key="9">
    <source>
        <dbReference type="EMBL" id="SDK80408.1"/>
    </source>
</evidence>
<gene>
    <name evidence="10" type="primary">aroE</name>
    <name evidence="8" type="ORF">HMJ28_09045</name>
    <name evidence="10" type="ORF">NCTC13028_00817</name>
    <name evidence="9" type="ORF">SAMN05216497_10120</name>
</gene>
<reference evidence="9 11" key="1">
    <citation type="submission" date="2016-10" db="EMBL/GenBank/DDBJ databases">
        <authorList>
            <person name="Varghese N."/>
            <person name="Submissions S."/>
        </authorList>
    </citation>
    <scope>NUCLEOTIDE SEQUENCE [LARGE SCALE GENOMIC DNA]</scope>
    <source>
        <strain evidence="9 11">NLAE-zl-C224</strain>
    </source>
</reference>
<keyword evidence="3" id="KW-0028">Amino-acid biosynthesis</keyword>